<evidence type="ECO:0000256" key="9">
    <source>
        <dbReference type="SAM" id="Phobius"/>
    </source>
</evidence>
<dbReference type="PROSITE" id="PS50262">
    <property type="entry name" value="G_PROTEIN_RECEP_F1_2"/>
    <property type="match status" value="1"/>
</dbReference>
<keyword evidence="6 8" id="KW-0675">Receptor</keyword>
<evidence type="ECO:0000256" key="1">
    <source>
        <dbReference type="ARBA" id="ARBA00004141"/>
    </source>
</evidence>
<evidence type="ECO:0000256" key="3">
    <source>
        <dbReference type="ARBA" id="ARBA00022989"/>
    </source>
</evidence>
<comment type="similarity">
    <text evidence="8">Belongs to the G-protein coupled receptor 1 family.</text>
</comment>
<dbReference type="EMBL" id="JACVVK020000486">
    <property type="protein sequence ID" value="KAK7471589.1"/>
    <property type="molecule type" value="Genomic_DNA"/>
</dbReference>
<evidence type="ECO:0000256" key="4">
    <source>
        <dbReference type="ARBA" id="ARBA00023040"/>
    </source>
</evidence>
<keyword evidence="5 9" id="KW-0472">Membrane</keyword>
<dbReference type="SUPFAM" id="SSF81321">
    <property type="entry name" value="Family A G protein-coupled receptor-like"/>
    <property type="match status" value="1"/>
</dbReference>
<dbReference type="PRINTS" id="PR00237">
    <property type="entry name" value="GPCRRHODOPSN"/>
</dbReference>
<feature type="transmembrane region" description="Helical" evidence="9">
    <location>
        <begin position="24"/>
        <end position="46"/>
    </location>
</feature>
<gene>
    <name evidence="11" type="ORF">BaRGS_00035752</name>
</gene>
<name>A0ABD0JDN5_9CAEN</name>
<evidence type="ECO:0000259" key="10">
    <source>
        <dbReference type="PROSITE" id="PS50262"/>
    </source>
</evidence>
<evidence type="ECO:0000256" key="6">
    <source>
        <dbReference type="ARBA" id="ARBA00023170"/>
    </source>
</evidence>
<feature type="domain" description="G-protein coupled receptors family 1 profile" evidence="10">
    <location>
        <begin position="38"/>
        <end position="420"/>
    </location>
</feature>
<feature type="transmembrane region" description="Helical" evidence="9">
    <location>
        <begin position="58"/>
        <end position="76"/>
    </location>
</feature>
<dbReference type="Gene3D" id="1.20.1070.10">
    <property type="entry name" value="Rhodopsin 7-helix transmembrane proteins"/>
    <property type="match status" value="2"/>
</dbReference>
<keyword evidence="4 8" id="KW-0297">G-protein coupled receptor</keyword>
<sequence length="466" mass="51976">MCQTDSSNMNSSDAYEWEKHMLELTIVLTIYGIVGFVGNSLILVVYMRRKTKLSHSTYVCTLATVDLIVCCVIIPYTIAYERRIICFDVICRGLEILRHTLVMSSSEILCAIAVERYFSVFRPMRIQTAGRARTAIIIVFANSIIIAIPSVTVFTVTTKSQETSNQNASVANTTEVTSQHAHAYCQFTRDIVSEMWALSYQLLLVLQFFLSVAVMVVIYIKVYIEIWRRARWRNRISGISRTADSFKSREGDSVNPARDSRAVFSLKCSQLSPPFDSRGKRPSPAPQSMMQLQVASLDSTRMNGFAAGGDEGPGNGTLAPSSGVARLQIPSSGRRKDMDTAEVHLQNGDGKEEVNRVRFELEGATNDNTTAVQHNPTVTSSAIATTTASAPSRQQQHNQRKAGTMLFICTLIYIVTWLPFWMDVFGLTDNLVFRYTFLLGHVTNPLVYSAVNAKVRAEVRRTLLCL</sequence>
<evidence type="ECO:0000313" key="12">
    <source>
        <dbReference type="Proteomes" id="UP001519460"/>
    </source>
</evidence>
<accession>A0ABD0JDN5</accession>
<reference evidence="11 12" key="1">
    <citation type="journal article" date="2023" name="Sci. Data">
        <title>Genome assembly of the Korean intertidal mud-creeper Batillaria attramentaria.</title>
        <authorList>
            <person name="Patra A.K."/>
            <person name="Ho P.T."/>
            <person name="Jun S."/>
            <person name="Lee S.J."/>
            <person name="Kim Y."/>
            <person name="Won Y.J."/>
        </authorList>
    </citation>
    <scope>NUCLEOTIDE SEQUENCE [LARGE SCALE GENOMIC DNA]</scope>
    <source>
        <strain evidence="11">Wonlab-2016</strain>
    </source>
</reference>
<feature type="transmembrane region" description="Helical" evidence="9">
    <location>
        <begin position="202"/>
        <end position="224"/>
    </location>
</feature>
<dbReference type="InterPro" id="IPR000276">
    <property type="entry name" value="GPCR_Rhodpsn"/>
</dbReference>
<dbReference type="GO" id="GO:0004930">
    <property type="term" value="F:G protein-coupled receptor activity"/>
    <property type="evidence" value="ECO:0007669"/>
    <property type="project" value="UniProtKB-KW"/>
</dbReference>
<comment type="caution">
    <text evidence="11">The sequence shown here is derived from an EMBL/GenBank/DDBJ whole genome shotgun (WGS) entry which is preliminary data.</text>
</comment>
<dbReference type="PROSITE" id="PS00237">
    <property type="entry name" value="G_PROTEIN_RECEP_F1_1"/>
    <property type="match status" value="1"/>
</dbReference>
<feature type="transmembrane region" description="Helical" evidence="9">
    <location>
        <begin position="402"/>
        <end position="420"/>
    </location>
</feature>
<keyword evidence="7 8" id="KW-0807">Transducer</keyword>
<dbReference type="PANTHER" id="PTHR24238">
    <property type="entry name" value="G-PROTEIN COUPLED RECEPTOR"/>
    <property type="match status" value="1"/>
</dbReference>
<keyword evidence="12" id="KW-1185">Reference proteome</keyword>
<dbReference type="CDD" id="cd00637">
    <property type="entry name" value="7tm_classA_rhodopsin-like"/>
    <property type="match status" value="1"/>
</dbReference>
<feature type="transmembrane region" description="Helical" evidence="9">
    <location>
        <begin position="135"/>
        <end position="156"/>
    </location>
</feature>
<proteinExistence type="inferred from homology"/>
<feature type="transmembrane region" description="Helical" evidence="9">
    <location>
        <begin position="96"/>
        <end position="114"/>
    </location>
</feature>
<feature type="transmembrane region" description="Helical" evidence="9">
    <location>
        <begin position="432"/>
        <end position="451"/>
    </location>
</feature>
<dbReference type="PANTHER" id="PTHR24238:SF47">
    <property type="entry name" value="ECDYSTEROIDS_DOPAMINE RECEPTOR-RELATED"/>
    <property type="match status" value="1"/>
</dbReference>
<keyword evidence="2 8" id="KW-0812">Transmembrane</keyword>
<dbReference type="GO" id="GO:0016020">
    <property type="term" value="C:membrane"/>
    <property type="evidence" value="ECO:0007669"/>
    <property type="project" value="UniProtKB-SubCell"/>
</dbReference>
<evidence type="ECO:0000256" key="7">
    <source>
        <dbReference type="ARBA" id="ARBA00023224"/>
    </source>
</evidence>
<dbReference type="Proteomes" id="UP001519460">
    <property type="component" value="Unassembled WGS sequence"/>
</dbReference>
<evidence type="ECO:0000256" key="8">
    <source>
        <dbReference type="RuleBase" id="RU000688"/>
    </source>
</evidence>
<protein>
    <recommendedName>
        <fullName evidence="10">G-protein coupled receptors family 1 profile domain-containing protein</fullName>
    </recommendedName>
</protein>
<dbReference type="AlphaFoldDB" id="A0ABD0JDN5"/>
<evidence type="ECO:0000256" key="2">
    <source>
        <dbReference type="ARBA" id="ARBA00022692"/>
    </source>
</evidence>
<comment type="subcellular location">
    <subcellularLocation>
        <location evidence="1">Membrane</location>
        <topology evidence="1">Multi-pass membrane protein</topology>
    </subcellularLocation>
</comment>
<dbReference type="InterPro" id="IPR017452">
    <property type="entry name" value="GPCR_Rhodpsn_7TM"/>
</dbReference>
<evidence type="ECO:0000256" key="5">
    <source>
        <dbReference type="ARBA" id="ARBA00023136"/>
    </source>
</evidence>
<evidence type="ECO:0000313" key="11">
    <source>
        <dbReference type="EMBL" id="KAK7471589.1"/>
    </source>
</evidence>
<organism evidence="11 12">
    <name type="scientific">Batillaria attramentaria</name>
    <dbReference type="NCBI Taxonomy" id="370345"/>
    <lineage>
        <taxon>Eukaryota</taxon>
        <taxon>Metazoa</taxon>
        <taxon>Spiralia</taxon>
        <taxon>Lophotrochozoa</taxon>
        <taxon>Mollusca</taxon>
        <taxon>Gastropoda</taxon>
        <taxon>Caenogastropoda</taxon>
        <taxon>Sorbeoconcha</taxon>
        <taxon>Cerithioidea</taxon>
        <taxon>Batillariidae</taxon>
        <taxon>Batillaria</taxon>
    </lineage>
</organism>
<keyword evidence="3 9" id="KW-1133">Transmembrane helix</keyword>
<dbReference type="Pfam" id="PF00001">
    <property type="entry name" value="7tm_1"/>
    <property type="match status" value="1"/>
</dbReference>